<dbReference type="RefSeq" id="WP_183392970.1">
    <property type="nucleotide sequence ID" value="NZ_JACHVY010000007.1"/>
</dbReference>
<protein>
    <recommendedName>
        <fullName evidence="1">RES domain-containing protein</fullName>
    </recommendedName>
</protein>
<name>A0A7W4TQT9_KINRA</name>
<dbReference type="Pfam" id="PF08808">
    <property type="entry name" value="RES"/>
    <property type="match status" value="1"/>
</dbReference>
<evidence type="ECO:0000313" key="3">
    <source>
        <dbReference type="Proteomes" id="UP000533269"/>
    </source>
</evidence>
<gene>
    <name evidence="2" type="ORF">FHR75_004196</name>
</gene>
<dbReference type="SMART" id="SM00953">
    <property type="entry name" value="RES"/>
    <property type="match status" value="1"/>
</dbReference>
<proteinExistence type="predicted"/>
<dbReference type="InterPro" id="IPR014914">
    <property type="entry name" value="RES_dom"/>
</dbReference>
<comment type="caution">
    <text evidence="2">The sequence shown here is derived from an EMBL/GenBank/DDBJ whole genome shotgun (WGS) entry which is preliminary data.</text>
</comment>
<reference evidence="2 3" key="1">
    <citation type="submission" date="2020-08" db="EMBL/GenBank/DDBJ databases">
        <title>The Agave Microbiome: Exploring the role of microbial communities in plant adaptations to desert environments.</title>
        <authorList>
            <person name="Partida-Martinez L.P."/>
        </authorList>
    </citation>
    <scope>NUCLEOTIDE SEQUENCE [LARGE SCALE GENOMIC DNA]</scope>
    <source>
        <strain evidence="2 3">AS2.23</strain>
    </source>
</reference>
<reference evidence="2 3" key="2">
    <citation type="submission" date="2020-08" db="EMBL/GenBank/DDBJ databases">
        <authorList>
            <person name="Partida-Martinez L."/>
            <person name="Huntemann M."/>
            <person name="Clum A."/>
            <person name="Wang J."/>
            <person name="Palaniappan K."/>
            <person name="Ritter S."/>
            <person name="Chen I.-M."/>
            <person name="Stamatis D."/>
            <person name="Reddy T."/>
            <person name="O'Malley R."/>
            <person name="Daum C."/>
            <person name="Shapiro N."/>
            <person name="Ivanova N."/>
            <person name="Kyrpides N."/>
            <person name="Woyke T."/>
        </authorList>
    </citation>
    <scope>NUCLEOTIDE SEQUENCE [LARGE SCALE GENOMIC DNA]</scope>
    <source>
        <strain evidence="2 3">AS2.23</strain>
    </source>
</reference>
<dbReference type="AlphaFoldDB" id="A0A7W4TQT9"/>
<sequence>MPPTAPSGTPVIEAVPAGTVFHRVHGTYPAHTFNPTPQPSRLQGGRFDSLTGDYAYTYLGEHPDAALAETICRDLPLGGPARLVPHAMLAGRRMSRVRTTRDLDILVLHGAALTQVNAPLALTKCDAGHYLTTRAWADTLRTWCPDVAGFRYRCRHDEDLRALVLFDDGPPAATSQRPARARGALATVARSTYALTSAAGLATTRRVLRAHNATLS</sequence>
<dbReference type="Proteomes" id="UP000533269">
    <property type="component" value="Unassembled WGS sequence"/>
</dbReference>
<evidence type="ECO:0000259" key="1">
    <source>
        <dbReference type="SMART" id="SM00953"/>
    </source>
</evidence>
<evidence type="ECO:0000313" key="2">
    <source>
        <dbReference type="EMBL" id="MBB2903354.1"/>
    </source>
</evidence>
<accession>A0A7W4TQT9</accession>
<organism evidence="2 3">
    <name type="scientific">Kineococcus radiotolerans</name>
    <dbReference type="NCBI Taxonomy" id="131568"/>
    <lineage>
        <taxon>Bacteria</taxon>
        <taxon>Bacillati</taxon>
        <taxon>Actinomycetota</taxon>
        <taxon>Actinomycetes</taxon>
        <taxon>Kineosporiales</taxon>
        <taxon>Kineosporiaceae</taxon>
        <taxon>Kineococcus</taxon>
    </lineage>
</organism>
<feature type="domain" description="RES" evidence="1">
    <location>
        <begin position="35"/>
        <end position="177"/>
    </location>
</feature>
<dbReference type="EMBL" id="JACHVY010000007">
    <property type="protein sequence ID" value="MBB2903354.1"/>
    <property type="molecule type" value="Genomic_DNA"/>
</dbReference>